<dbReference type="InterPro" id="IPR036388">
    <property type="entry name" value="WH-like_DNA-bd_sf"/>
</dbReference>
<name>A0A2Z4UD54_9FIRM</name>
<dbReference type="Gene3D" id="1.10.10.10">
    <property type="entry name" value="Winged helix-like DNA-binding domain superfamily/Winged helix DNA-binding domain"/>
    <property type="match status" value="1"/>
</dbReference>
<gene>
    <name evidence="1" type="ORF">DQQ01_13050</name>
</gene>
<proteinExistence type="predicted"/>
<evidence type="ECO:0000313" key="2">
    <source>
        <dbReference type="Proteomes" id="UP000250003"/>
    </source>
</evidence>
<evidence type="ECO:0000313" key="1">
    <source>
        <dbReference type="EMBL" id="AWY98916.1"/>
    </source>
</evidence>
<keyword evidence="2" id="KW-1185">Reference proteome</keyword>
<accession>A0A2Z4UD54</accession>
<dbReference type="KEGG" id="blau:DQQ01_13050"/>
<dbReference type="Proteomes" id="UP000250003">
    <property type="component" value="Chromosome"/>
</dbReference>
<dbReference type="Pfam" id="PF14277">
    <property type="entry name" value="DUF4364"/>
    <property type="match status" value="1"/>
</dbReference>
<dbReference type="InterPro" id="IPR025374">
    <property type="entry name" value="DUF4364"/>
</dbReference>
<dbReference type="OrthoDB" id="9783597at2"/>
<sequence>MSEPLTLYKLIILYMLEKVDFPLTNAQISGFVLDKGYTNYFHLQQAISELIDSNLIEAKTIRNSSYFQITEQGEQTLSYFGDQISDGIKADISVFFQENIIQMREELSAIADYYKGEEGGWQVRCRLKKRDFPMVDLTIAVPTEEAASAVCMNWKDKSQDIYENLIELLL</sequence>
<protein>
    <submittedName>
        <fullName evidence="1">DUF4364 domain-containing protein</fullName>
    </submittedName>
</protein>
<dbReference type="AlphaFoldDB" id="A0A2Z4UD54"/>
<dbReference type="RefSeq" id="WP_111920377.1">
    <property type="nucleotide sequence ID" value="NZ_CAUWHR010000030.1"/>
</dbReference>
<dbReference type="EMBL" id="CP030280">
    <property type="protein sequence ID" value="AWY98916.1"/>
    <property type="molecule type" value="Genomic_DNA"/>
</dbReference>
<reference evidence="2" key="1">
    <citation type="submission" date="2018-06" db="EMBL/GenBank/DDBJ databases">
        <title>Description of Blautia argi sp. nov., a new anaerobic isolated from dog feces.</title>
        <authorList>
            <person name="Chang Y.-H."/>
            <person name="Paek J."/>
            <person name="Shin Y."/>
        </authorList>
    </citation>
    <scope>NUCLEOTIDE SEQUENCE [LARGE SCALE GENOMIC DNA]</scope>
    <source>
        <strain evidence="2">KCTC 15426</strain>
    </source>
</reference>
<organism evidence="1 2">
    <name type="scientific">Blautia argi</name>
    <dbReference type="NCBI Taxonomy" id="1912897"/>
    <lineage>
        <taxon>Bacteria</taxon>
        <taxon>Bacillati</taxon>
        <taxon>Bacillota</taxon>
        <taxon>Clostridia</taxon>
        <taxon>Lachnospirales</taxon>
        <taxon>Lachnospiraceae</taxon>
        <taxon>Blautia</taxon>
    </lineage>
</organism>